<evidence type="ECO:0000256" key="1">
    <source>
        <dbReference type="SAM" id="MobiDB-lite"/>
    </source>
</evidence>
<name>A0A0F9CEW7_9ZZZZ</name>
<reference evidence="2" key="1">
    <citation type="journal article" date="2015" name="Nature">
        <title>Complex archaea that bridge the gap between prokaryotes and eukaryotes.</title>
        <authorList>
            <person name="Spang A."/>
            <person name="Saw J.H."/>
            <person name="Jorgensen S.L."/>
            <person name="Zaremba-Niedzwiedzka K."/>
            <person name="Martijn J."/>
            <person name="Lind A.E."/>
            <person name="van Eijk R."/>
            <person name="Schleper C."/>
            <person name="Guy L."/>
            <person name="Ettema T.J."/>
        </authorList>
    </citation>
    <scope>NUCLEOTIDE SEQUENCE</scope>
</reference>
<dbReference type="EMBL" id="LAZR01046992">
    <property type="protein sequence ID" value="KKK95251.1"/>
    <property type="molecule type" value="Genomic_DNA"/>
</dbReference>
<dbReference type="AlphaFoldDB" id="A0A0F9CEW7"/>
<sequence>MPDYYKLVQEQKGNPEIGQHPGLRTNQSPLDKRMQ</sequence>
<evidence type="ECO:0000313" key="2">
    <source>
        <dbReference type="EMBL" id="KKK95251.1"/>
    </source>
</evidence>
<feature type="non-terminal residue" evidence="2">
    <location>
        <position position="35"/>
    </location>
</feature>
<accession>A0A0F9CEW7</accession>
<comment type="caution">
    <text evidence="2">The sequence shown here is derived from an EMBL/GenBank/DDBJ whole genome shotgun (WGS) entry which is preliminary data.</text>
</comment>
<feature type="region of interest" description="Disordered" evidence="1">
    <location>
        <begin position="11"/>
        <end position="35"/>
    </location>
</feature>
<gene>
    <name evidence="2" type="ORF">LCGC14_2674680</name>
</gene>
<proteinExistence type="predicted"/>
<protein>
    <submittedName>
        <fullName evidence="2">Uncharacterized protein</fullName>
    </submittedName>
</protein>
<organism evidence="2">
    <name type="scientific">marine sediment metagenome</name>
    <dbReference type="NCBI Taxonomy" id="412755"/>
    <lineage>
        <taxon>unclassified sequences</taxon>
        <taxon>metagenomes</taxon>
        <taxon>ecological metagenomes</taxon>
    </lineage>
</organism>